<comment type="caution">
    <text evidence="3">The sequence shown here is derived from an EMBL/GenBank/DDBJ whole genome shotgun (WGS) entry which is preliminary data.</text>
</comment>
<dbReference type="InterPro" id="IPR017853">
    <property type="entry name" value="GH"/>
</dbReference>
<dbReference type="STRING" id="584787.GCA_001247655_02211"/>
<keyword evidence="1" id="KW-0732">Signal</keyword>
<accession>A0A3N1NV52</accession>
<name>A0A3N1NV52_9GAMM</name>
<dbReference type="AlphaFoldDB" id="A0A3N1NV52"/>
<dbReference type="Gene3D" id="3.20.20.370">
    <property type="entry name" value="Glycoside hydrolase/deacetylase"/>
    <property type="match status" value="1"/>
</dbReference>
<evidence type="ECO:0000313" key="4">
    <source>
        <dbReference type="Proteomes" id="UP000268033"/>
    </source>
</evidence>
<reference evidence="3 4" key="1">
    <citation type="submission" date="2018-11" db="EMBL/GenBank/DDBJ databases">
        <title>Genomic Encyclopedia of Type Strains, Phase IV (KMG-IV): sequencing the most valuable type-strain genomes for metagenomic binning, comparative biology and taxonomic classification.</title>
        <authorList>
            <person name="Goeker M."/>
        </authorList>
    </citation>
    <scope>NUCLEOTIDE SEQUENCE [LARGE SCALE GENOMIC DNA]</scope>
    <source>
        <strain evidence="3 4">DSM 21945</strain>
    </source>
</reference>
<evidence type="ECO:0000259" key="2">
    <source>
        <dbReference type="Pfam" id="PF03537"/>
    </source>
</evidence>
<dbReference type="CDD" id="cd10922">
    <property type="entry name" value="CE4_PelA_like_C"/>
    <property type="match status" value="1"/>
</dbReference>
<dbReference type="InterPro" id="IPR011330">
    <property type="entry name" value="Glyco_hydro/deAcase_b/a-brl"/>
</dbReference>
<dbReference type="Proteomes" id="UP000268033">
    <property type="component" value="Unassembled WGS sequence"/>
</dbReference>
<organism evidence="3 4">
    <name type="scientific">Gallaecimonas pentaromativorans</name>
    <dbReference type="NCBI Taxonomy" id="584787"/>
    <lineage>
        <taxon>Bacteria</taxon>
        <taxon>Pseudomonadati</taxon>
        <taxon>Pseudomonadota</taxon>
        <taxon>Gammaproteobacteria</taxon>
        <taxon>Enterobacterales</taxon>
        <taxon>Gallaecimonadaceae</taxon>
        <taxon>Gallaecimonas</taxon>
    </lineage>
</organism>
<dbReference type="PIRSF" id="PIRSF029570">
    <property type="entry name" value="UCP029570"/>
    <property type="match status" value="1"/>
</dbReference>
<dbReference type="SUPFAM" id="SSF88713">
    <property type="entry name" value="Glycoside hydrolase/deacetylase"/>
    <property type="match status" value="1"/>
</dbReference>
<feature type="signal peptide" evidence="1">
    <location>
        <begin position="1"/>
        <end position="16"/>
    </location>
</feature>
<dbReference type="Pfam" id="PF03537">
    <property type="entry name" value="Glyco_hydro_114"/>
    <property type="match status" value="1"/>
</dbReference>
<evidence type="ECO:0000256" key="1">
    <source>
        <dbReference type="SAM" id="SignalP"/>
    </source>
</evidence>
<feature type="domain" description="Glycoside-hydrolase family GH114 TIM-barrel" evidence="2">
    <location>
        <begin position="43"/>
        <end position="247"/>
    </location>
</feature>
<dbReference type="Gene3D" id="3.20.20.70">
    <property type="entry name" value="Aldolase class I"/>
    <property type="match status" value="1"/>
</dbReference>
<evidence type="ECO:0000313" key="3">
    <source>
        <dbReference type="EMBL" id="ROQ19098.1"/>
    </source>
</evidence>
<feature type="chain" id="PRO_5018147193" description="Glycoside-hydrolase family GH114 TIM-barrel domain-containing protein" evidence="1">
    <location>
        <begin position="17"/>
        <end position="898"/>
    </location>
</feature>
<dbReference type="PANTHER" id="PTHR35882">
    <property type="entry name" value="PELA"/>
    <property type="match status" value="1"/>
</dbReference>
<sequence length="898" mass="99718">MMRWLLALFISFHTWASTSDSVAFFYGQHQPLAEMTFYPGVVVQPDHISAEELKWLNERGIKTYAYLSVGESDAKDAKGLKVNASWQSQIMDQTSTRWKNHLNTRAKELKARGFYGLFLDTLDSYQLLPQDQQPVQRQALLAAVQSLSEQFQHHLILNRGFELLPWLKGQAERVVAEGLLSHFNPEDNSYKGTSQADQQWLSAQLNTAKALGFAVQVIDYAPFAKRAAMAQQIAKAGFAPWVTDGHLLTWGSSELTPVPRRVIVPFDSTLKPLINTQVHQRLSTLIEYLGYLPDYIDISKEPLPPADKALFAGVVVWAESAAFYRPELVSWLEKVQGKLPELLLGEIPQSPALLAGLGLNLQSLSPKGPFSQTEMASWLKGETALSLKNLEPYSATLAEGAEALISIKAGNGEPVLQGARTDKGAVVLSPWLIDALPLEENRWLINPVALLQKGLGLPPIPAPDVTTESGRRLFTLHIDGDAFPSRARFPGQPFAGEVMEKQIIEHYQLPITVSVIQGEVGPTGMYPKQSPQLEAIARDIFTKPYVEIASHTYSHPFFWSQIAGREKLTEQDTEYGFHLNIPGYNKIDLTKEIDGSIDYINERLAPKDKKVVMMLWSGDAAPGPVALAHARKMGVLNVNGGNTVMTRDNPSLSEIWPIGRPEGDLLYQVYAPIMNENVYTDLWHGPYFGFRRVRETFDITGHPYRLKPFGLYFHFYSATNPAGLQALRDDIGYVLSRPNTPAHLSHYARMAKDFYFSALARDAKGDWLLSSKYLRTLRLPKALGYAQLDASQGLAGATEDGRYLHVVNGDARFALAASASPRKPYLVSANVLLKSWQLPGKVAFKAWQKADLILANAEGCRFVSDQGPSYGGQQKDRLTEFSLPEGDFAGHLACGTQQ</sequence>
<dbReference type="PANTHER" id="PTHR35882:SF2">
    <property type="entry name" value="PELA"/>
    <property type="match status" value="1"/>
</dbReference>
<dbReference type="EMBL" id="RJUL01000012">
    <property type="protein sequence ID" value="ROQ19098.1"/>
    <property type="molecule type" value="Genomic_DNA"/>
</dbReference>
<dbReference type="InterPro" id="IPR016925">
    <property type="entry name" value="UCP029570"/>
</dbReference>
<protein>
    <recommendedName>
        <fullName evidence="2">Glycoside-hydrolase family GH114 TIM-barrel domain-containing protein</fullName>
    </recommendedName>
</protein>
<dbReference type="InterPro" id="IPR004352">
    <property type="entry name" value="GH114_TIM-barrel"/>
</dbReference>
<dbReference type="InterPro" id="IPR013785">
    <property type="entry name" value="Aldolase_TIM"/>
</dbReference>
<keyword evidence="4" id="KW-1185">Reference proteome</keyword>
<dbReference type="SUPFAM" id="SSF51445">
    <property type="entry name" value="(Trans)glycosidases"/>
    <property type="match status" value="1"/>
</dbReference>
<gene>
    <name evidence="3" type="ORF">EDC28_11218</name>
</gene>
<proteinExistence type="predicted"/>
<dbReference type="GO" id="GO:0005975">
    <property type="term" value="P:carbohydrate metabolic process"/>
    <property type="evidence" value="ECO:0007669"/>
    <property type="project" value="InterPro"/>
</dbReference>
<dbReference type="RefSeq" id="WP_244946613.1">
    <property type="nucleotide sequence ID" value="NZ_RJUL01000012.1"/>
</dbReference>